<evidence type="ECO:0000256" key="2">
    <source>
        <dbReference type="ARBA" id="ARBA00007637"/>
    </source>
</evidence>
<evidence type="ECO:0000256" key="3">
    <source>
        <dbReference type="ARBA" id="ARBA00018569"/>
    </source>
</evidence>
<name>A0A4U1IDR0_9BURK</name>
<comment type="pathway">
    <text evidence="1">Carbohydrate metabolism; galactose metabolism.</text>
</comment>
<dbReference type="RefSeq" id="WP_136892811.1">
    <property type="nucleotide sequence ID" value="NZ_SWJE01000002.1"/>
</dbReference>
<evidence type="ECO:0000256" key="4">
    <source>
        <dbReference type="ARBA" id="ARBA00031367"/>
    </source>
</evidence>
<protein>
    <recommendedName>
        <fullName evidence="3">UDP-glucose 4-epimerase</fullName>
    </recommendedName>
    <alternativeName>
        <fullName evidence="5">Galactowaldenase</fullName>
    </alternativeName>
    <alternativeName>
        <fullName evidence="4">UDP-galactose 4-epimerase</fullName>
    </alternativeName>
</protein>
<dbReference type="SUPFAM" id="SSF51735">
    <property type="entry name" value="NAD(P)-binding Rossmann-fold domains"/>
    <property type="match status" value="1"/>
</dbReference>
<dbReference type="Pfam" id="PF01370">
    <property type="entry name" value="Epimerase"/>
    <property type="match status" value="1"/>
</dbReference>
<evidence type="ECO:0000256" key="5">
    <source>
        <dbReference type="ARBA" id="ARBA00033067"/>
    </source>
</evidence>
<dbReference type="Gene3D" id="3.90.25.10">
    <property type="entry name" value="UDP-galactose 4-epimerase, domain 1"/>
    <property type="match status" value="1"/>
</dbReference>
<sequence length="312" mass="34448">MRITVFGGGGFIGSTIVDRLLRDGHEICVFERPRVAPYREFDSGESVRWLTGDLTSVHDVTDAIDGADIVIHLVSTTLPKSSNDDPIYDVQSNLVATLQLLNAMVAKRVGKIVFISSGGTVYGDPVYLPIDEKHPTNPKVSYGISKLAIEKYLLLYQHQYGIKANILRVANPYGERQRVETAQGAITVFLDKALRGQAIEIWGDGTVTRDYLYIADVAEAFARAVQYDGGESVFNISSGHGTSLNDIIGMMEAVLGRAIERTYRPGRPFDVPVSVLDNALAQKELGWKPEIALDAGMRKTALWLRDQIHEKR</sequence>
<keyword evidence="8" id="KW-1185">Reference proteome</keyword>
<dbReference type="Gene3D" id="3.40.50.720">
    <property type="entry name" value="NAD(P)-binding Rossmann-like Domain"/>
    <property type="match status" value="1"/>
</dbReference>
<comment type="similarity">
    <text evidence="2">Belongs to the NAD(P)-dependent epimerase/dehydratase family.</text>
</comment>
<evidence type="ECO:0000259" key="6">
    <source>
        <dbReference type="Pfam" id="PF01370"/>
    </source>
</evidence>
<dbReference type="EMBL" id="SWJE01000002">
    <property type="protein sequence ID" value="TKC91779.1"/>
    <property type="molecule type" value="Genomic_DNA"/>
</dbReference>
<dbReference type="InterPro" id="IPR036291">
    <property type="entry name" value="NAD(P)-bd_dom_sf"/>
</dbReference>
<accession>A0A4U1IDR0</accession>
<evidence type="ECO:0000256" key="1">
    <source>
        <dbReference type="ARBA" id="ARBA00004947"/>
    </source>
</evidence>
<dbReference type="InterPro" id="IPR001509">
    <property type="entry name" value="Epimerase_deHydtase"/>
</dbReference>
<dbReference type="PANTHER" id="PTHR43725:SF53">
    <property type="entry name" value="UDP-ARABINOSE 4-EPIMERASE 1"/>
    <property type="match status" value="1"/>
</dbReference>
<gene>
    <name evidence="7" type="ORF">FAZ69_04890</name>
</gene>
<proteinExistence type="inferred from homology"/>
<dbReference type="PANTHER" id="PTHR43725">
    <property type="entry name" value="UDP-GLUCOSE 4-EPIMERASE"/>
    <property type="match status" value="1"/>
</dbReference>
<evidence type="ECO:0000313" key="8">
    <source>
        <dbReference type="Proteomes" id="UP000305539"/>
    </source>
</evidence>
<evidence type="ECO:0000313" key="7">
    <source>
        <dbReference type="EMBL" id="TKC91779.1"/>
    </source>
</evidence>
<dbReference type="OrthoDB" id="9769113at2"/>
<dbReference type="AlphaFoldDB" id="A0A4U1IDR0"/>
<dbReference type="Proteomes" id="UP000305539">
    <property type="component" value="Unassembled WGS sequence"/>
</dbReference>
<organism evidence="7 8">
    <name type="scientific">Trinickia terrae</name>
    <dbReference type="NCBI Taxonomy" id="2571161"/>
    <lineage>
        <taxon>Bacteria</taxon>
        <taxon>Pseudomonadati</taxon>
        <taxon>Pseudomonadota</taxon>
        <taxon>Betaproteobacteria</taxon>
        <taxon>Burkholderiales</taxon>
        <taxon>Burkholderiaceae</taxon>
        <taxon>Trinickia</taxon>
    </lineage>
</organism>
<comment type="caution">
    <text evidence="7">The sequence shown here is derived from an EMBL/GenBank/DDBJ whole genome shotgun (WGS) entry which is preliminary data.</text>
</comment>
<feature type="domain" description="NAD-dependent epimerase/dehydratase" evidence="6">
    <location>
        <begin position="3"/>
        <end position="236"/>
    </location>
</feature>
<reference evidence="7 8" key="1">
    <citation type="submission" date="2019-04" db="EMBL/GenBank/DDBJ databases">
        <title>Trinickia sp. 7GSK02, isolated from subtropical forest soil.</title>
        <authorList>
            <person name="Gao Z.-H."/>
            <person name="Qiu L.-H."/>
        </authorList>
    </citation>
    <scope>NUCLEOTIDE SEQUENCE [LARGE SCALE GENOMIC DNA]</scope>
    <source>
        <strain evidence="7 8">7GSK02</strain>
    </source>
</reference>